<evidence type="ECO:0000313" key="2">
    <source>
        <dbReference type="EMBL" id="SOZ63006.1"/>
    </source>
</evidence>
<organism evidence="2">
    <name type="scientific">Cupriavidus taiwanensis</name>
    <dbReference type="NCBI Taxonomy" id="164546"/>
    <lineage>
        <taxon>Bacteria</taxon>
        <taxon>Pseudomonadati</taxon>
        <taxon>Pseudomonadota</taxon>
        <taxon>Betaproteobacteria</taxon>
        <taxon>Burkholderiales</taxon>
        <taxon>Burkholderiaceae</taxon>
        <taxon>Cupriavidus</taxon>
    </lineage>
</organism>
<sequence length="65" mass="7195">MILVQLLCVTPAPRPAHGVKFRHAMPPSLRPPPNTGNRSQRMPCPKRLSLPRRPPPVRLPLASST</sequence>
<feature type="region of interest" description="Disordered" evidence="1">
    <location>
        <begin position="19"/>
        <end position="65"/>
    </location>
</feature>
<evidence type="ECO:0000256" key="1">
    <source>
        <dbReference type="SAM" id="MobiDB-lite"/>
    </source>
</evidence>
<comment type="caution">
    <text evidence="2">The sequence shown here is derived from an EMBL/GenBank/DDBJ whole genome shotgun (WGS) entry which is preliminary data.</text>
</comment>
<reference evidence="2" key="1">
    <citation type="submission" date="2018-01" db="EMBL/GenBank/DDBJ databases">
        <authorList>
            <person name="Clerissi C."/>
        </authorList>
    </citation>
    <scope>NUCLEOTIDE SEQUENCE</scope>
    <source>
        <strain evidence="2">Cupriavidus taiwanensis STM 8556</strain>
    </source>
</reference>
<gene>
    <name evidence="2" type="ORF">CBM2613_A40033</name>
</gene>
<proteinExistence type="predicted"/>
<dbReference type="AlphaFoldDB" id="A0A375E426"/>
<dbReference type="EMBL" id="OFTH01000028">
    <property type="protein sequence ID" value="SOZ63006.1"/>
    <property type="molecule type" value="Genomic_DNA"/>
</dbReference>
<accession>A0A375E426</accession>
<protein>
    <submittedName>
        <fullName evidence="2">Uncharacterized protein</fullName>
    </submittedName>
</protein>
<name>A0A375E426_9BURK</name>
<dbReference type="Proteomes" id="UP000256952">
    <property type="component" value="Chromosome CBM2613_a"/>
</dbReference>